<evidence type="ECO:0000256" key="2">
    <source>
        <dbReference type="ARBA" id="ARBA00009511"/>
    </source>
</evidence>
<comment type="similarity">
    <text evidence="2">Belongs to the thymosin beta family.</text>
</comment>
<evidence type="ECO:0000256" key="3">
    <source>
        <dbReference type="ARBA" id="ARBA00022490"/>
    </source>
</evidence>
<dbReference type="PROSITE" id="PS51082">
    <property type="entry name" value="WH2"/>
    <property type="match status" value="1"/>
</dbReference>
<proteinExistence type="inferred from homology"/>
<dbReference type="InterPro" id="IPR038386">
    <property type="entry name" value="Beta-thymosin_sf"/>
</dbReference>
<evidence type="ECO:0000259" key="5">
    <source>
        <dbReference type="PROSITE" id="PS51082"/>
    </source>
</evidence>
<feature type="domain" description="WH2" evidence="5">
    <location>
        <begin position="6"/>
        <end position="25"/>
    </location>
</feature>
<keyword evidence="4" id="KW-0206">Cytoskeleton</keyword>
<organism evidence="6">
    <name type="scientific">Ornithodoros turicata</name>
    <dbReference type="NCBI Taxonomy" id="34597"/>
    <lineage>
        <taxon>Eukaryota</taxon>
        <taxon>Metazoa</taxon>
        <taxon>Ecdysozoa</taxon>
        <taxon>Arthropoda</taxon>
        <taxon>Chelicerata</taxon>
        <taxon>Arachnida</taxon>
        <taxon>Acari</taxon>
        <taxon>Parasitiformes</taxon>
        <taxon>Ixodida</taxon>
        <taxon>Ixodoidea</taxon>
        <taxon>Argasidae</taxon>
        <taxon>Ornithodorinae</taxon>
        <taxon>Ornithodoros</taxon>
    </lineage>
</organism>
<dbReference type="SMART" id="SM00152">
    <property type="entry name" value="THY"/>
    <property type="match status" value="2"/>
</dbReference>
<name>A0A2R5L522_9ACAR</name>
<evidence type="ECO:0000256" key="1">
    <source>
        <dbReference type="ARBA" id="ARBA00004245"/>
    </source>
</evidence>
<dbReference type="Pfam" id="PF01290">
    <property type="entry name" value="Thymosin"/>
    <property type="match status" value="2"/>
</dbReference>
<protein>
    <submittedName>
        <fullName evidence="6">Putative thymosin beta</fullName>
    </submittedName>
</protein>
<sequence>MSDPKQRQALLGNIKGFEKSRLKHTVTKVKQFKPTKADIESEKEHKQIIEGIETFDASKLKHAETQERNVLPTKEVIEQEKAA</sequence>
<evidence type="ECO:0000256" key="4">
    <source>
        <dbReference type="ARBA" id="ARBA00023212"/>
    </source>
</evidence>
<reference evidence="6" key="1">
    <citation type="submission" date="2018-03" db="EMBL/GenBank/DDBJ databases">
        <title>The relapsing fever spirochete Borrelia turicatae persists in the highly oxidative environment of its soft-bodied tick vector.</title>
        <authorList>
            <person name="Bourret T.J."/>
            <person name="Boyle W.K."/>
            <person name="Valenzuela J.G."/>
            <person name="Oliveira F."/>
            <person name="Lopez J.E."/>
        </authorList>
    </citation>
    <scope>NUCLEOTIDE SEQUENCE</scope>
    <source>
        <strain evidence="6">Kansas strain/isolate</strain>
        <tissue evidence="6">Salivary glands</tissue>
    </source>
</reference>
<dbReference type="AlphaFoldDB" id="A0A2R5L522"/>
<keyword evidence="3" id="KW-0963">Cytoplasm</keyword>
<dbReference type="FunFam" id="1.20.5.520:FF:000001">
    <property type="entry name" value="Thymosin beta"/>
    <property type="match status" value="1"/>
</dbReference>
<dbReference type="GO" id="GO:0007015">
    <property type="term" value="P:actin filament organization"/>
    <property type="evidence" value="ECO:0007669"/>
    <property type="project" value="InterPro"/>
</dbReference>
<dbReference type="PANTHER" id="PTHR20940">
    <property type="entry name" value="TETRA THYMOSIN"/>
    <property type="match status" value="1"/>
</dbReference>
<dbReference type="Gene3D" id="1.20.5.520">
    <property type="entry name" value="Single helix bin"/>
    <property type="match status" value="2"/>
</dbReference>
<dbReference type="GO" id="GO:0005829">
    <property type="term" value="C:cytosol"/>
    <property type="evidence" value="ECO:0007669"/>
    <property type="project" value="TreeGrafter"/>
</dbReference>
<comment type="subcellular location">
    <subcellularLocation>
        <location evidence="1">Cytoplasm</location>
        <location evidence="1">Cytoskeleton</location>
    </subcellularLocation>
</comment>
<evidence type="ECO:0000313" key="6">
    <source>
        <dbReference type="EMBL" id="MBY04575.1"/>
    </source>
</evidence>
<accession>A0A2R5L522</accession>
<dbReference type="InterPro" id="IPR003124">
    <property type="entry name" value="WH2_dom"/>
</dbReference>
<dbReference type="EMBL" id="GGLE01000449">
    <property type="protein sequence ID" value="MBY04575.1"/>
    <property type="molecule type" value="Transcribed_RNA"/>
</dbReference>
<dbReference type="GO" id="GO:0003785">
    <property type="term" value="F:actin monomer binding"/>
    <property type="evidence" value="ECO:0007669"/>
    <property type="project" value="InterPro"/>
</dbReference>
<dbReference type="GO" id="GO:0005856">
    <property type="term" value="C:cytoskeleton"/>
    <property type="evidence" value="ECO:0007669"/>
    <property type="project" value="UniProtKB-SubCell"/>
</dbReference>
<dbReference type="InterPro" id="IPR001152">
    <property type="entry name" value="Beta-thymosin"/>
</dbReference>
<dbReference type="PANTHER" id="PTHR20940:SF1">
    <property type="entry name" value="CIBOULOT, ISOFORM A"/>
    <property type="match status" value="1"/>
</dbReference>